<dbReference type="NCBIfam" id="TIGR00796">
    <property type="entry name" value="livcs"/>
    <property type="match status" value="1"/>
</dbReference>
<protein>
    <recommendedName>
        <fullName evidence="9">Branched-chain amino acid transport system carrier protein</fullName>
    </recommendedName>
</protein>
<feature type="transmembrane region" description="Helical" evidence="9">
    <location>
        <begin position="112"/>
        <end position="129"/>
    </location>
</feature>
<feature type="transmembrane region" description="Helical" evidence="9">
    <location>
        <begin position="182"/>
        <end position="203"/>
    </location>
</feature>
<feature type="transmembrane region" description="Helical" evidence="9">
    <location>
        <begin position="361"/>
        <end position="381"/>
    </location>
</feature>
<dbReference type="InterPro" id="IPR004685">
    <property type="entry name" value="Brnchd-chn_aa_trnsp_Livcs"/>
</dbReference>
<comment type="similarity">
    <text evidence="2 9">Belongs to the branched chain amino acid transporter family.</text>
</comment>
<evidence type="ECO:0000256" key="5">
    <source>
        <dbReference type="ARBA" id="ARBA00022692"/>
    </source>
</evidence>
<evidence type="ECO:0000256" key="4">
    <source>
        <dbReference type="ARBA" id="ARBA00022475"/>
    </source>
</evidence>
<comment type="caution">
    <text evidence="9">Lacks conserved residue(s) required for the propagation of feature annotation.</text>
</comment>
<dbReference type="PANTHER" id="PTHR30588:SF0">
    <property type="entry name" value="BRANCHED-CHAIN AMINO ACID PERMEASE BRNQ"/>
    <property type="match status" value="1"/>
</dbReference>
<keyword evidence="7 9" id="KW-1133">Transmembrane helix</keyword>
<organism evidence="10 11">
    <name type="scientific">Anaerococcus martiniensis</name>
    <dbReference type="NCBI Taxonomy" id="3115615"/>
    <lineage>
        <taxon>Bacteria</taxon>
        <taxon>Bacillati</taxon>
        <taxon>Bacillota</taxon>
        <taxon>Tissierellia</taxon>
        <taxon>Tissierellales</taxon>
        <taxon>Peptoniphilaceae</taxon>
        <taxon>Anaerococcus</taxon>
    </lineage>
</organism>
<accession>A0ABW9M8Z8</accession>
<feature type="transmembrane region" description="Helical" evidence="9">
    <location>
        <begin position="328"/>
        <end position="349"/>
    </location>
</feature>
<evidence type="ECO:0000256" key="6">
    <source>
        <dbReference type="ARBA" id="ARBA00022970"/>
    </source>
</evidence>
<dbReference type="Gene3D" id="1.20.1740.10">
    <property type="entry name" value="Amino acid/polyamine transporter I"/>
    <property type="match status" value="1"/>
</dbReference>
<dbReference type="RefSeq" id="WP_410031459.1">
    <property type="nucleotide sequence ID" value="NZ_JBGMEI010000006.1"/>
</dbReference>
<sequence length="427" mass="46679">MDILFIGFALFSLFFGAGNLIFPPFLGRTYGSNWLIASIGFILTGVGLASVAVYSMAKKNGNIKEFTKIGGEKLGNLILLIIAVVIGPLGAIPRTGATSGEVMMASGMNISYNLFIILFFSLTLIFILTDNKVIDVIGKYLTPLLLIVLFFMIISGILNPIGKPEISSLSKPFTFTKSIIEGYNTMDALAAIVFAPIIIKSLVKKGYGNDLKKKSIQVILIAAAGLILVYLSLTYLGATSTENHPEINSRVELLIVIAKTIMGSFGKYVLAAIIVLACFTTSVGLTSSISDMFTKIFNDKISYNITAIIITICSIILSMVGVDGIINFTLPLLTFVYPLVLLMIIFNLLNNDFNKNLRKIIFTVTGIISFLQTLIMYASMIDQNLGIRMENNLAWLPLYDYGFPWLLPFIILFIIGIFKGEKGQALV</sequence>
<keyword evidence="11" id="KW-1185">Reference proteome</keyword>
<keyword evidence="3 9" id="KW-0813">Transport</keyword>
<evidence type="ECO:0000313" key="10">
    <source>
        <dbReference type="EMBL" id="MFO3665780.1"/>
    </source>
</evidence>
<keyword evidence="4" id="KW-1003">Cell membrane</keyword>
<feature type="transmembrane region" description="Helical" evidence="9">
    <location>
        <begin position="74"/>
        <end position="92"/>
    </location>
</feature>
<gene>
    <name evidence="10" type="primary">brnQ</name>
    <name evidence="10" type="ORF">ACCQ41_05930</name>
</gene>
<feature type="transmembrane region" description="Helical" evidence="9">
    <location>
        <begin position="34"/>
        <end position="54"/>
    </location>
</feature>
<feature type="transmembrane region" description="Helical" evidence="9">
    <location>
        <begin position="268"/>
        <end position="289"/>
    </location>
</feature>
<evidence type="ECO:0000256" key="2">
    <source>
        <dbReference type="ARBA" id="ARBA00008540"/>
    </source>
</evidence>
<dbReference type="Pfam" id="PF05525">
    <property type="entry name" value="Branch_AA_trans"/>
    <property type="match status" value="1"/>
</dbReference>
<comment type="function">
    <text evidence="9">Component of the transport system for branched-chain amino acids.</text>
</comment>
<comment type="subcellular location">
    <subcellularLocation>
        <location evidence="1 9">Cell membrane</location>
        <topology evidence="1 9">Multi-pass membrane protein</topology>
    </subcellularLocation>
</comment>
<dbReference type="Proteomes" id="UP001637996">
    <property type="component" value="Unassembled WGS sequence"/>
</dbReference>
<reference evidence="10 11" key="1">
    <citation type="journal article" date="2025" name="Anaerobe">
        <title>Description of Anaerococcus kampingiae sp. nov., Anaerococcus groningensis sp. nov., Anaerococcus martiniensis sp. nov., and Anaerococcus cruorum sp. nov., isolated from human clinical specimens.</title>
        <authorList>
            <person name="Boiten K.E."/>
            <person name="Meijer J."/>
            <person name="van Wezel E.M."/>
            <person name="Veloo A.C.M."/>
        </authorList>
    </citation>
    <scope>NUCLEOTIDE SEQUENCE [LARGE SCALE GENOMIC DNA]</scope>
    <source>
        <strain evidence="10 11">ENR0831</strain>
    </source>
</reference>
<evidence type="ECO:0000313" key="11">
    <source>
        <dbReference type="Proteomes" id="UP001637996"/>
    </source>
</evidence>
<feature type="transmembrane region" description="Helical" evidence="9">
    <location>
        <begin position="141"/>
        <end position="162"/>
    </location>
</feature>
<evidence type="ECO:0000256" key="9">
    <source>
        <dbReference type="RuleBase" id="RU362122"/>
    </source>
</evidence>
<feature type="transmembrane region" description="Helical" evidence="9">
    <location>
        <begin position="215"/>
        <end position="236"/>
    </location>
</feature>
<feature type="transmembrane region" description="Helical" evidence="9">
    <location>
        <begin position="401"/>
        <end position="418"/>
    </location>
</feature>
<evidence type="ECO:0000256" key="1">
    <source>
        <dbReference type="ARBA" id="ARBA00004651"/>
    </source>
</evidence>
<evidence type="ECO:0000256" key="7">
    <source>
        <dbReference type="ARBA" id="ARBA00022989"/>
    </source>
</evidence>
<proteinExistence type="inferred from homology"/>
<dbReference type="EMBL" id="JBGMEI010000006">
    <property type="protein sequence ID" value="MFO3665780.1"/>
    <property type="molecule type" value="Genomic_DNA"/>
</dbReference>
<keyword evidence="8 9" id="KW-0472">Membrane</keyword>
<name>A0ABW9M8Z8_9FIRM</name>
<keyword evidence="6 9" id="KW-0029">Amino-acid transport</keyword>
<feature type="transmembrane region" description="Helical" evidence="9">
    <location>
        <begin position="301"/>
        <end position="322"/>
    </location>
</feature>
<evidence type="ECO:0000256" key="8">
    <source>
        <dbReference type="ARBA" id="ARBA00023136"/>
    </source>
</evidence>
<evidence type="ECO:0000256" key="3">
    <source>
        <dbReference type="ARBA" id="ARBA00022448"/>
    </source>
</evidence>
<dbReference type="PANTHER" id="PTHR30588">
    <property type="entry name" value="BRANCHED-CHAIN AMINO ACID TRANSPORT SYSTEM 2 CARRIER PROTEIN"/>
    <property type="match status" value="1"/>
</dbReference>
<comment type="caution">
    <text evidence="10">The sequence shown here is derived from an EMBL/GenBank/DDBJ whole genome shotgun (WGS) entry which is preliminary data.</text>
</comment>
<keyword evidence="5 9" id="KW-0812">Transmembrane</keyword>